<sequence length="68" mass="7481">MSDFERVPLRDIEVDTIIPAATFQGLVALDNWLRGFSSGPNGKVPGHFELTMHLRSLIAAEKKGNEDA</sequence>
<proteinExistence type="predicted"/>
<accession>A0A0F9UUK6</accession>
<name>A0A0F9UUK6_9ZZZZ</name>
<dbReference type="AlphaFoldDB" id="A0A0F9UUK6"/>
<evidence type="ECO:0000313" key="1">
    <source>
        <dbReference type="EMBL" id="KKN64846.1"/>
    </source>
</evidence>
<gene>
    <name evidence="1" type="ORF">LCGC14_0487660</name>
</gene>
<dbReference type="EMBL" id="LAZR01000542">
    <property type="protein sequence ID" value="KKN64846.1"/>
    <property type="molecule type" value="Genomic_DNA"/>
</dbReference>
<reference evidence="1" key="1">
    <citation type="journal article" date="2015" name="Nature">
        <title>Complex archaea that bridge the gap between prokaryotes and eukaryotes.</title>
        <authorList>
            <person name="Spang A."/>
            <person name="Saw J.H."/>
            <person name="Jorgensen S.L."/>
            <person name="Zaremba-Niedzwiedzka K."/>
            <person name="Martijn J."/>
            <person name="Lind A.E."/>
            <person name="van Eijk R."/>
            <person name="Schleper C."/>
            <person name="Guy L."/>
            <person name="Ettema T.J."/>
        </authorList>
    </citation>
    <scope>NUCLEOTIDE SEQUENCE</scope>
</reference>
<protein>
    <submittedName>
        <fullName evidence="1">Uncharacterized protein</fullName>
    </submittedName>
</protein>
<comment type="caution">
    <text evidence="1">The sequence shown here is derived from an EMBL/GenBank/DDBJ whole genome shotgun (WGS) entry which is preliminary data.</text>
</comment>
<organism evidence="1">
    <name type="scientific">marine sediment metagenome</name>
    <dbReference type="NCBI Taxonomy" id="412755"/>
    <lineage>
        <taxon>unclassified sequences</taxon>
        <taxon>metagenomes</taxon>
        <taxon>ecological metagenomes</taxon>
    </lineage>
</organism>